<proteinExistence type="predicted"/>
<name>A0A8J6H9I5_TENMO</name>
<keyword evidence="3" id="KW-1185">Reference proteome</keyword>
<dbReference type="Proteomes" id="UP000719412">
    <property type="component" value="Unassembled WGS sequence"/>
</dbReference>
<reference evidence="2" key="2">
    <citation type="submission" date="2021-08" db="EMBL/GenBank/DDBJ databases">
        <authorList>
            <person name="Eriksson T."/>
        </authorList>
    </citation>
    <scope>NUCLEOTIDE SEQUENCE</scope>
    <source>
        <strain evidence="2">Stoneville</strain>
        <tissue evidence="2">Whole head</tissue>
    </source>
</reference>
<feature type="signal peptide" evidence="1">
    <location>
        <begin position="1"/>
        <end position="18"/>
    </location>
</feature>
<feature type="chain" id="PRO_5035307974" evidence="1">
    <location>
        <begin position="19"/>
        <end position="156"/>
    </location>
</feature>
<organism evidence="2 3">
    <name type="scientific">Tenebrio molitor</name>
    <name type="common">Yellow mealworm beetle</name>
    <dbReference type="NCBI Taxonomy" id="7067"/>
    <lineage>
        <taxon>Eukaryota</taxon>
        <taxon>Metazoa</taxon>
        <taxon>Ecdysozoa</taxon>
        <taxon>Arthropoda</taxon>
        <taxon>Hexapoda</taxon>
        <taxon>Insecta</taxon>
        <taxon>Pterygota</taxon>
        <taxon>Neoptera</taxon>
        <taxon>Endopterygota</taxon>
        <taxon>Coleoptera</taxon>
        <taxon>Polyphaga</taxon>
        <taxon>Cucujiformia</taxon>
        <taxon>Tenebrionidae</taxon>
        <taxon>Tenebrio</taxon>
    </lineage>
</organism>
<evidence type="ECO:0000313" key="3">
    <source>
        <dbReference type="Proteomes" id="UP000719412"/>
    </source>
</evidence>
<dbReference type="EMBL" id="JABDTM020027851">
    <property type="protein sequence ID" value="KAH0809882.1"/>
    <property type="molecule type" value="Genomic_DNA"/>
</dbReference>
<keyword evidence="1" id="KW-0732">Signal</keyword>
<protein>
    <submittedName>
        <fullName evidence="2">Uncharacterized protein</fullName>
    </submittedName>
</protein>
<dbReference type="AlphaFoldDB" id="A0A8J6H9I5"/>
<reference evidence="2" key="1">
    <citation type="journal article" date="2020" name="J Insects Food Feed">
        <title>The yellow mealworm (Tenebrio molitor) genome: a resource for the emerging insects as food and feed industry.</title>
        <authorList>
            <person name="Eriksson T."/>
            <person name="Andere A."/>
            <person name="Kelstrup H."/>
            <person name="Emery V."/>
            <person name="Picard C."/>
        </authorList>
    </citation>
    <scope>NUCLEOTIDE SEQUENCE</scope>
    <source>
        <strain evidence="2">Stoneville</strain>
        <tissue evidence="2">Whole head</tissue>
    </source>
</reference>
<accession>A0A8J6H9I5</accession>
<evidence type="ECO:0000256" key="1">
    <source>
        <dbReference type="SAM" id="SignalP"/>
    </source>
</evidence>
<comment type="caution">
    <text evidence="2">The sequence shown here is derived from an EMBL/GenBank/DDBJ whole genome shotgun (WGS) entry which is preliminary data.</text>
</comment>
<sequence>MIKILVCVVAVAFILVEGVPHHHDSGTTKSAGQAGAAGGGGFGGGFASGTGVGFGGGFGGGVGLLATRAMNSGANCHGRHGGHGGGGGGGEFVALVLAAMEGDAKRLPKEDPSGLLWGRIGGVQGLMEGKYKGANCFGMRGYGGGATTAAPAPPEE</sequence>
<evidence type="ECO:0000313" key="2">
    <source>
        <dbReference type="EMBL" id="KAH0809882.1"/>
    </source>
</evidence>
<gene>
    <name evidence="2" type="ORF">GEV33_012914</name>
</gene>